<proteinExistence type="predicted"/>
<evidence type="ECO:0000256" key="1">
    <source>
        <dbReference type="SAM" id="MobiDB-lite"/>
    </source>
</evidence>
<feature type="region of interest" description="Disordered" evidence="1">
    <location>
        <begin position="1"/>
        <end position="37"/>
    </location>
</feature>
<sequence length="61" mass="6871">MMTRVSKKDRLKRCPRKPRYGSEKTGPLKDNLPKGFKEHANVFTGEAAHSTFIPKVKGGRS</sequence>
<dbReference type="Proteomes" id="UP001194714">
    <property type="component" value="Unassembled WGS sequence"/>
</dbReference>
<organism evidence="2 3">
    <name type="scientific">Candidatus Neptunichlamydia vexilliferae</name>
    <dbReference type="NCBI Taxonomy" id="1651774"/>
    <lineage>
        <taxon>Bacteria</taxon>
        <taxon>Pseudomonadati</taxon>
        <taxon>Chlamydiota</taxon>
        <taxon>Chlamydiia</taxon>
        <taxon>Parachlamydiales</taxon>
        <taxon>Simkaniaceae</taxon>
        <taxon>Candidatus Neptunichlamydia</taxon>
    </lineage>
</organism>
<gene>
    <name evidence="2" type="ORF">NEPTK9_000762</name>
</gene>
<keyword evidence="3" id="KW-1185">Reference proteome</keyword>
<evidence type="ECO:0000313" key="3">
    <source>
        <dbReference type="Proteomes" id="UP001194714"/>
    </source>
</evidence>
<reference evidence="2 3" key="1">
    <citation type="submission" date="2020-01" db="EMBL/GenBank/DDBJ databases">
        <title>Draft genome sequence of Cand. Neptunochlamydia vexilliferae K9.</title>
        <authorList>
            <person name="Schulz F."/>
            <person name="Koestlbacher S."/>
            <person name="Wascher F."/>
            <person name="Pizzetti I."/>
            <person name="Horn M."/>
        </authorList>
    </citation>
    <scope>NUCLEOTIDE SEQUENCE [LARGE SCALE GENOMIC DNA]</scope>
    <source>
        <strain evidence="2 3">K9</strain>
    </source>
</reference>
<evidence type="ECO:0000313" key="2">
    <source>
        <dbReference type="EMBL" id="MBF5059253.1"/>
    </source>
</evidence>
<accession>A0ABS0AYP5</accession>
<protein>
    <recommendedName>
        <fullName evidence="4">50S ribosomal protein L32</fullName>
    </recommendedName>
</protein>
<feature type="compositionally biased region" description="Basic residues" evidence="1">
    <location>
        <begin position="1"/>
        <end position="19"/>
    </location>
</feature>
<evidence type="ECO:0008006" key="4">
    <source>
        <dbReference type="Google" id="ProtNLM"/>
    </source>
</evidence>
<dbReference type="EMBL" id="JAAEJV010000015">
    <property type="protein sequence ID" value="MBF5059253.1"/>
    <property type="molecule type" value="Genomic_DNA"/>
</dbReference>
<name>A0ABS0AYP5_9BACT</name>
<comment type="caution">
    <text evidence="2">The sequence shown here is derived from an EMBL/GenBank/DDBJ whole genome shotgun (WGS) entry which is preliminary data.</text>
</comment>